<dbReference type="PANTHER" id="PTHR11895:SF7">
    <property type="entry name" value="GLUTAMYL-TRNA(GLN) AMIDOTRANSFERASE SUBUNIT A, MITOCHONDRIAL"/>
    <property type="match status" value="1"/>
</dbReference>
<dbReference type="GO" id="GO:0019874">
    <property type="term" value="F:6-aminohexanoate-cyclic-dimer hydrolase activity"/>
    <property type="evidence" value="ECO:0007669"/>
    <property type="project" value="UniProtKB-EC"/>
</dbReference>
<gene>
    <name evidence="3" type="primary">nylA</name>
    <name evidence="3" type="ORF">AXFE_27400</name>
</gene>
<evidence type="ECO:0000313" key="3">
    <source>
        <dbReference type="EMBL" id="KJF16396.1"/>
    </source>
</evidence>
<keyword evidence="4" id="KW-1185">Reference proteome</keyword>
<accession>A0A0D8HH63</accession>
<dbReference type="InterPro" id="IPR023631">
    <property type="entry name" value="Amidase_dom"/>
</dbReference>
<dbReference type="PROSITE" id="PS00571">
    <property type="entry name" value="AMIDASES"/>
    <property type="match status" value="1"/>
</dbReference>
<dbReference type="STRING" id="1280514.AXFE_27400"/>
<dbReference type="PATRIC" id="fig|1280514.3.peg.3591"/>
<dbReference type="EMBL" id="JXYS01000084">
    <property type="protein sequence ID" value="KJF16396.1"/>
    <property type="molecule type" value="Genomic_DNA"/>
</dbReference>
<dbReference type="AlphaFoldDB" id="A0A0D8HH63"/>
<organism evidence="3 4">
    <name type="scientific">Acidithrix ferrooxidans</name>
    <dbReference type="NCBI Taxonomy" id="1280514"/>
    <lineage>
        <taxon>Bacteria</taxon>
        <taxon>Bacillati</taxon>
        <taxon>Actinomycetota</taxon>
        <taxon>Acidimicrobiia</taxon>
        <taxon>Acidimicrobiales</taxon>
        <taxon>Acidimicrobiaceae</taxon>
        <taxon>Acidithrix</taxon>
    </lineage>
</organism>
<comment type="similarity">
    <text evidence="1">Belongs to the amidase family.</text>
</comment>
<evidence type="ECO:0000256" key="1">
    <source>
        <dbReference type="ARBA" id="ARBA00009199"/>
    </source>
</evidence>
<dbReference type="EC" id="3.5.2.12" evidence="3"/>
<proteinExistence type="inferred from homology"/>
<dbReference type="Pfam" id="PF01425">
    <property type="entry name" value="Amidase"/>
    <property type="match status" value="1"/>
</dbReference>
<dbReference type="Gene3D" id="3.90.1300.10">
    <property type="entry name" value="Amidase signature (AS) domain"/>
    <property type="match status" value="1"/>
</dbReference>
<evidence type="ECO:0000313" key="4">
    <source>
        <dbReference type="Proteomes" id="UP000032360"/>
    </source>
</evidence>
<sequence length="481" mass="51495">MIDRDLSKLDACGLAELIRLKKVSPLEAVDSAIEAAEELNPKLNAIIHPRYEKARAEAKGQLADGPFRGVPIVLKDLGAPMAGEPYYGGTTFLKVIDFRPTSNSYLTQSFLDAGFNVIGRTNCPEMGTTITTEPLSYGPSRNPWNLNHSTGGSSGGSAAAVAAGIVSVAHGNDGGGSIRIPSSACGLFGFKPSRGRVSQGPEASDSWAGAAIDHVLTRSVRDSASILDLISGYRLGDPYVAPVHESSFADQVNKDPGRLRIGFVTQPLMEGYFSDLECVQSVLDAAKLCESLGHEVVSAYPKALEDPAYSFTFVTMVASWVASDVLAWSNLLGRTIDPSELEADNALFCQVGMSTTAPQYLNAIAWLSDYRRRIASFWEVEGFDILITPTLPKLPPEIGYLCEPGVSQSRVLEYIQFTGQFNVAGNPAASIPFATSTSGLPIGVQLVGAYGREGTLLRLCGQFEEAIQWMDRYPSVHASNG</sequence>
<name>A0A0D8HH63_9ACTN</name>
<comment type="caution">
    <text evidence="3">The sequence shown here is derived from an EMBL/GenBank/DDBJ whole genome shotgun (WGS) entry which is preliminary data.</text>
</comment>
<reference evidence="3 4" key="1">
    <citation type="submission" date="2015-01" db="EMBL/GenBank/DDBJ databases">
        <title>Draft genome of the acidophilic iron oxidizer Acidithrix ferrooxidans strain Py-F3.</title>
        <authorList>
            <person name="Poehlein A."/>
            <person name="Eisen S."/>
            <person name="Schloemann M."/>
            <person name="Johnson B.D."/>
            <person name="Daniel R."/>
            <person name="Muehling M."/>
        </authorList>
    </citation>
    <scope>NUCLEOTIDE SEQUENCE [LARGE SCALE GENOMIC DNA]</scope>
    <source>
        <strain evidence="3 4">Py-F3</strain>
    </source>
</reference>
<dbReference type="Proteomes" id="UP000032360">
    <property type="component" value="Unassembled WGS sequence"/>
</dbReference>
<feature type="domain" description="Amidase" evidence="2">
    <location>
        <begin position="27"/>
        <end position="457"/>
    </location>
</feature>
<dbReference type="InterPro" id="IPR000120">
    <property type="entry name" value="Amidase"/>
</dbReference>
<dbReference type="SUPFAM" id="SSF75304">
    <property type="entry name" value="Amidase signature (AS) enzymes"/>
    <property type="match status" value="1"/>
</dbReference>
<protein>
    <submittedName>
        <fullName evidence="3">6-aminohexanoate-cyclic-dimer hydrolase</fullName>
        <ecNumber evidence="3">3.5.2.12</ecNumber>
    </submittedName>
</protein>
<evidence type="ECO:0000259" key="2">
    <source>
        <dbReference type="Pfam" id="PF01425"/>
    </source>
</evidence>
<dbReference type="InterPro" id="IPR036928">
    <property type="entry name" value="AS_sf"/>
</dbReference>
<keyword evidence="3" id="KW-0378">Hydrolase</keyword>
<dbReference type="PANTHER" id="PTHR11895">
    <property type="entry name" value="TRANSAMIDASE"/>
    <property type="match status" value="1"/>
</dbReference>
<dbReference type="InterPro" id="IPR020556">
    <property type="entry name" value="Amidase_CS"/>
</dbReference>